<protein>
    <submittedName>
        <fullName evidence="2">Uncharacterized protein</fullName>
    </submittedName>
</protein>
<sequence length="125" mass="13546">MNTPAAKTATPQRKGNTVNDNDDSPERVVYVVDPTMGRDVQPELVTRTNTENECAVTGVVIDPADRQQLLYGTVTGPDGRFVGSYFPADIVRQSEWRVVTADGAEYPAPSEGHAVLALTTTLRRA</sequence>
<proteinExistence type="predicted"/>
<dbReference type="Proteomes" id="UP000215563">
    <property type="component" value="Unassembled WGS sequence"/>
</dbReference>
<dbReference type="EMBL" id="NMQU01000119">
    <property type="protein sequence ID" value="OXM44493.1"/>
    <property type="molecule type" value="Genomic_DNA"/>
</dbReference>
<feature type="compositionally biased region" description="Polar residues" evidence="1">
    <location>
        <begin position="1"/>
        <end position="19"/>
    </location>
</feature>
<organism evidence="2 3">
    <name type="scientific">Amycolatopsis alba DSM 44262</name>
    <dbReference type="NCBI Taxonomy" id="1125972"/>
    <lineage>
        <taxon>Bacteria</taxon>
        <taxon>Bacillati</taxon>
        <taxon>Actinomycetota</taxon>
        <taxon>Actinomycetes</taxon>
        <taxon>Pseudonocardiales</taxon>
        <taxon>Pseudonocardiaceae</taxon>
        <taxon>Amycolatopsis</taxon>
    </lineage>
</organism>
<dbReference type="AlphaFoldDB" id="A0A229RCU3"/>
<evidence type="ECO:0000313" key="2">
    <source>
        <dbReference type="EMBL" id="OXM44493.1"/>
    </source>
</evidence>
<evidence type="ECO:0000256" key="1">
    <source>
        <dbReference type="SAM" id="MobiDB-lite"/>
    </source>
</evidence>
<feature type="region of interest" description="Disordered" evidence="1">
    <location>
        <begin position="1"/>
        <end position="25"/>
    </location>
</feature>
<accession>A0A229RCU3</accession>
<evidence type="ECO:0000313" key="3">
    <source>
        <dbReference type="Proteomes" id="UP000215563"/>
    </source>
</evidence>
<comment type="caution">
    <text evidence="2">The sequence shown here is derived from an EMBL/GenBank/DDBJ whole genome shotgun (WGS) entry which is preliminary data.</text>
</comment>
<gene>
    <name evidence="2" type="ORF">CFP75_34305</name>
</gene>
<keyword evidence="3" id="KW-1185">Reference proteome</keyword>
<reference evidence="2 3" key="1">
    <citation type="submission" date="2017-07" db="EMBL/GenBank/DDBJ databases">
        <title>Amycolatopsis alba DSM 44262 Genome sequencing and assembly.</title>
        <authorList>
            <person name="Kaur N."/>
            <person name="Mayilraj S."/>
        </authorList>
    </citation>
    <scope>NUCLEOTIDE SEQUENCE [LARGE SCALE GENOMIC DNA]</scope>
    <source>
        <strain evidence="2 3">DSM 44262</strain>
    </source>
</reference>
<name>A0A229RCU3_AMYAL</name>